<dbReference type="AlphaFoldDB" id="A0A830FJ45"/>
<evidence type="ECO:0000313" key="3">
    <source>
        <dbReference type="EMBL" id="GGL57878.1"/>
    </source>
</evidence>
<organism evidence="3 4">
    <name type="scientific">Halocalculus aciditolerans</name>
    <dbReference type="NCBI Taxonomy" id="1383812"/>
    <lineage>
        <taxon>Archaea</taxon>
        <taxon>Methanobacteriati</taxon>
        <taxon>Methanobacteriota</taxon>
        <taxon>Stenosarchaea group</taxon>
        <taxon>Halobacteria</taxon>
        <taxon>Halobacteriales</taxon>
        <taxon>Halobacteriaceae</taxon>
        <taxon>Halocalculus</taxon>
    </lineage>
</organism>
<keyword evidence="4" id="KW-1185">Reference proteome</keyword>
<evidence type="ECO:0000256" key="2">
    <source>
        <dbReference type="SAM" id="Phobius"/>
    </source>
</evidence>
<feature type="compositionally biased region" description="Polar residues" evidence="1">
    <location>
        <begin position="1"/>
        <end position="10"/>
    </location>
</feature>
<dbReference type="EMBL" id="BMPG01000002">
    <property type="protein sequence ID" value="GGL57878.1"/>
    <property type="molecule type" value="Genomic_DNA"/>
</dbReference>
<feature type="compositionally biased region" description="Basic and acidic residues" evidence="1">
    <location>
        <begin position="42"/>
        <end position="59"/>
    </location>
</feature>
<keyword evidence="2" id="KW-1133">Transmembrane helix</keyword>
<proteinExistence type="predicted"/>
<keyword evidence="2" id="KW-0472">Membrane</keyword>
<evidence type="ECO:0000313" key="4">
    <source>
        <dbReference type="Proteomes" id="UP000607197"/>
    </source>
</evidence>
<sequence>MSWMEQTDTPGDSCPVDGCDYGAGQTMTGNQYRGHINASPAKSHDWGRYRDDVKTRVGGDVDDTSDTTPSEGAESKDVNQQETDEGADEYEEQWSGDKEDDEDDDTTPSNRADAGGVPDTTDDGDDDQSPITSKRVVAGACLLILAVGVVVVIRRRTDGSPSVENTDNETSDEGDDEGGETTAGPSPDPVVKR</sequence>
<reference evidence="3" key="2">
    <citation type="submission" date="2020-09" db="EMBL/GenBank/DDBJ databases">
        <authorList>
            <person name="Sun Q."/>
            <person name="Ohkuma M."/>
        </authorList>
    </citation>
    <scope>NUCLEOTIDE SEQUENCE</scope>
    <source>
        <strain evidence="3">JCM 19596</strain>
    </source>
</reference>
<feature type="transmembrane region" description="Helical" evidence="2">
    <location>
        <begin position="136"/>
        <end position="153"/>
    </location>
</feature>
<comment type="caution">
    <text evidence="3">The sequence shown here is derived from an EMBL/GenBank/DDBJ whole genome shotgun (WGS) entry which is preliminary data.</text>
</comment>
<dbReference type="RefSeq" id="WP_188977526.1">
    <property type="nucleotide sequence ID" value="NZ_BMPG01000002.1"/>
</dbReference>
<feature type="compositionally biased region" description="Acidic residues" evidence="1">
    <location>
        <begin position="166"/>
        <end position="179"/>
    </location>
</feature>
<name>A0A830FJ45_9EURY</name>
<accession>A0A830FJ45</accession>
<reference evidence="3" key="1">
    <citation type="journal article" date="2014" name="Int. J. Syst. Evol. Microbiol.">
        <title>Complete genome sequence of Corynebacterium casei LMG S-19264T (=DSM 44701T), isolated from a smear-ripened cheese.</title>
        <authorList>
            <consortium name="US DOE Joint Genome Institute (JGI-PGF)"/>
            <person name="Walter F."/>
            <person name="Albersmeier A."/>
            <person name="Kalinowski J."/>
            <person name="Ruckert C."/>
        </authorList>
    </citation>
    <scope>NUCLEOTIDE SEQUENCE</scope>
    <source>
        <strain evidence="3">JCM 19596</strain>
    </source>
</reference>
<feature type="region of interest" description="Disordered" evidence="1">
    <location>
        <begin position="1"/>
        <end position="132"/>
    </location>
</feature>
<feature type="region of interest" description="Disordered" evidence="1">
    <location>
        <begin position="154"/>
        <end position="193"/>
    </location>
</feature>
<protein>
    <submittedName>
        <fullName evidence="3">Uncharacterized protein</fullName>
    </submittedName>
</protein>
<feature type="compositionally biased region" description="Acidic residues" evidence="1">
    <location>
        <begin position="82"/>
        <end position="106"/>
    </location>
</feature>
<gene>
    <name evidence="3" type="ORF">GCM10009039_15060</name>
</gene>
<evidence type="ECO:0000256" key="1">
    <source>
        <dbReference type="SAM" id="MobiDB-lite"/>
    </source>
</evidence>
<dbReference type="Proteomes" id="UP000607197">
    <property type="component" value="Unassembled WGS sequence"/>
</dbReference>
<keyword evidence="2" id="KW-0812">Transmembrane</keyword>